<dbReference type="KEGG" id="hpk:Hprae_1890"/>
<evidence type="ECO:0000313" key="3">
    <source>
        <dbReference type="Proteomes" id="UP000006866"/>
    </source>
</evidence>
<gene>
    <name evidence="2" type="ordered locus">Hprae_1890</name>
</gene>
<name>E3DR26_HALPG</name>
<dbReference type="eggNOG" id="ENOG5032TKA">
    <property type="taxonomic scope" value="Bacteria"/>
</dbReference>
<accession>E3DR26</accession>
<dbReference type="Proteomes" id="UP000006866">
    <property type="component" value="Chromosome"/>
</dbReference>
<sequence>MKLINCKECGKLFSSTGKKICPDCRKSEEEKFEKVKDYLWDNPNSTALKVAKETGVEKELIIKFMREDRLAAEGLLIDYTLKCKRCAKEIKSGIFCQSCRAKMINDFGEGEKEEEPKDPKKSKDSKGMFLKNRFKRNN</sequence>
<feature type="region of interest" description="Disordered" evidence="1">
    <location>
        <begin position="109"/>
        <end position="138"/>
    </location>
</feature>
<evidence type="ECO:0000256" key="1">
    <source>
        <dbReference type="SAM" id="MobiDB-lite"/>
    </source>
</evidence>
<dbReference type="HOGENOM" id="CLU_137779_0_0_9"/>
<dbReference type="STRING" id="572479.Hprae_1890"/>
<dbReference type="RefSeq" id="WP_014554032.1">
    <property type="nucleotide sequence ID" value="NC_017455.1"/>
</dbReference>
<keyword evidence="2" id="KW-0969">Cilium</keyword>
<keyword evidence="3" id="KW-1185">Reference proteome</keyword>
<reference evidence="3" key="1">
    <citation type="submission" date="2010-10" db="EMBL/GenBank/DDBJ databases">
        <title>The complete genome of Halanaerobium praevalens DSM 2228.</title>
        <authorList>
            <consortium name="US DOE Joint Genome Institute (JGI-PGF)"/>
            <person name="Lucas S."/>
            <person name="Copeland A."/>
            <person name="Lapidus A."/>
            <person name="Glavina del Rio T."/>
            <person name="Dalin E."/>
            <person name="Tice H."/>
            <person name="Bruce D."/>
            <person name="Goodwin L."/>
            <person name="Pitluck S."/>
            <person name="Kyrpides N."/>
            <person name="Mavromatis K."/>
            <person name="Ivanova N."/>
            <person name="Ovchinnikova G."/>
            <person name="Chertkov O."/>
            <person name="Detter J.C."/>
            <person name="Han C."/>
            <person name="Larimer F."/>
            <person name="Land M."/>
            <person name="Hauser L."/>
            <person name="Markowitz V."/>
            <person name="Cheng J.-F."/>
            <person name="Hugenholtz P."/>
            <person name="Woyke T."/>
            <person name="Wu D."/>
            <person name="Tindall B."/>
            <person name="Pomrenke H.G."/>
            <person name="Brambilla E."/>
            <person name="Klenk H.-P."/>
            <person name="Eisen J.A."/>
        </authorList>
    </citation>
    <scope>NUCLEOTIDE SEQUENCE [LARGE SCALE GENOMIC DNA]</scope>
    <source>
        <strain evidence="3">ATCC 33744 / DSM 2228 / GSL</strain>
    </source>
</reference>
<keyword evidence="2" id="KW-0282">Flagellum</keyword>
<feature type="compositionally biased region" description="Basic and acidic residues" evidence="1">
    <location>
        <begin position="114"/>
        <end position="126"/>
    </location>
</feature>
<dbReference type="EMBL" id="CP002175">
    <property type="protein sequence ID" value="ADO78015.1"/>
    <property type="molecule type" value="Genomic_DNA"/>
</dbReference>
<reference evidence="2 3" key="2">
    <citation type="journal article" date="2011" name="Stand. Genomic Sci.">
        <title>Complete genome sequence of the extremely halophilic Halanaerobium praevalens type strain (GSL).</title>
        <authorList>
            <person name="Ivanova N."/>
            <person name="Sikorski J."/>
            <person name="Chertkov O."/>
            <person name="Nolan M."/>
            <person name="Lucas S."/>
            <person name="Hammon N."/>
            <person name="Deshpande S."/>
            <person name="Cheng J.F."/>
            <person name="Tapia R."/>
            <person name="Han C."/>
            <person name="Goodwin L."/>
            <person name="Pitluck S."/>
            <person name="Huntemann M."/>
            <person name="Liolios K."/>
            <person name="Pagani I."/>
            <person name="Mavromatis K."/>
            <person name="Ovchinikova G."/>
            <person name="Pati A."/>
            <person name="Chen A."/>
            <person name="Palaniappan K."/>
            <person name="Land M."/>
            <person name="Hauser L."/>
            <person name="Brambilla E.M."/>
            <person name="Kannan K.P."/>
            <person name="Rohde M."/>
            <person name="Tindall B.J."/>
            <person name="Goker M."/>
            <person name="Detter J.C."/>
            <person name="Woyke T."/>
            <person name="Bristow J."/>
            <person name="Eisen J.A."/>
            <person name="Markowitz V."/>
            <person name="Hugenholtz P."/>
            <person name="Kyrpides N.C."/>
            <person name="Klenk H.P."/>
            <person name="Lapidus A."/>
        </authorList>
    </citation>
    <scope>NUCLEOTIDE SEQUENCE [LARGE SCALE GENOMIC DNA]</scope>
    <source>
        <strain evidence="3">ATCC 33744 / DSM 2228 / GSL</strain>
    </source>
</reference>
<evidence type="ECO:0000313" key="2">
    <source>
        <dbReference type="EMBL" id="ADO78015.1"/>
    </source>
</evidence>
<dbReference type="AlphaFoldDB" id="E3DR26"/>
<dbReference type="PATRIC" id="fig|572479.3.peg.1925"/>
<dbReference type="OrthoDB" id="1739831at2"/>
<keyword evidence="2" id="KW-0966">Cell projection</keyword>
<protein>
    <submittedName>
        <fullName evidence="2">Flagellar protein</fullName>
    </submittedName>
</protein>
<organism evidence="2 3">
    <name type="scientific">Halanaerobium praevalens (strain ATCC 33744 / DSM 2228 / GSL)</name>
    <dbReference type="NCBI Taxonomy" id="572479"/>
    <lineage>
        <taxon>Bacteria</taxon>
        <taxon>Bacillati</taxon>
        <taxon>Bacillota</taxon>
        <taxon>Clostridia</taxon>
        <taxon>Halanaerobiales</taxon>
        <taxon>Halanaerobiaceae</taxon>
        <taxon>Halanaerobium</taxon>
    </lineage>
</organism>
<proteinExistence type="predicted"/>